<dbReference type="Proteomes" id="UP000727456">
    <property type="component" value="Unassembled WGS sequence"/>
</dbReference>
<dbReference type="RefSeq" id="WP_167071279.1">
    <property type="nucleotide sequence ID" value="NZ_JAAOZC010000001.1"/>
</dbReference>
<accession>A0ABX0TSB2</accession>
<organism evidence="2 3">
    <name type="scientific">Sphingomonas vulcanisoli</name>
    <dbReference type="NCBI Taxonomy" id="1658060"/>
    <lineage>
        <taxon>Bacteria</taxon>
        <taxon>Pseudomonadati</taxon>
        <taxon>Pseudomonadota</taxon>
        <taxon>Alphaproteobacteria</taxon>
        <taxon>Sphingomonadales</taxon>
        <taxon>Sphingomonadaceae</taxon>
        <taxon>Sphingomonas</taxon>
    </lineage>
</organism>
<feature type="signal peptide" evidence="1">
    <location>
        <begin position="1"/>
        <end position="19"/>
    </location>
</feature>
<evidence type="ECO:0008006" key="4">
    <source>
        <dbReference type="Google" id="ProtNLM"/>
    </source>
</evidence>
<feature type="chain" id="PRO_5046875674" description="Lipoprotein" evidence="1">
    <location>
        <begin position="20"/>
        <end position="300"/>
    </location>
</feature>
<sequence length="300" mass="31873">MKRCAILSFSLLLAGCAVTPQVNYHLLSDRPRSDKWIPYQLTDTSIAIGIASDKTPVDLAPTTIQCKLGGRCRDENGSVRVGALGSPIPFSGAIFAIEPISRHFVETSITPSYFDNSLRLKSLDVEVRDHRLEAINTIGAIAVGAAKLAAGETQGTSTDALALNLPIVIDLKDVKAPPAPPTVPNNPDWTYSAEFLDDPAASGFLPRSARTSVHGAILTSACRTLRIDLVSGAFKVTVRTTVADPDWLVAVPLPNKGTVNFHPLCAADVQPGAHTVTTSDALAEATFKQIDALRAAVKKQ</sequence>
<keyword evidence="1" id="KW-0732">Signal</keyword>
<evidence type="ECO:0000313" key="2">
    <source>
        <dbReference type="EMBL" id="NIJ06685.1"/>
    </source>
</evidence>
<name>A0ABX0TSB2_9SPHN</name>
<proteinExistence type="predicted"/>
<keyword evidence="3" id="KW-1185">Reference proteome</keyword>
<reference evidence="2 3" key="1">
    <citation type="submission" date="2020-03" db="EMBL/GenBank/DDBJ databases">
        <title>Genomic Encyclopedia of Type Strains, Phase III (KMG-III): the genomes of soil and plant-associated and newly described type strains.</title>
        <authorList>
            <person name="Whitman W."/>
        </authorList>
    </citation>
    <scope>NUCLEOTIDE SEQUENCE [LARGE SCALE GENOMIC DNA]</scope>
    <source>
        <strain evidence="2 3">CECT 8804</strain>
    </source>
</reference>
<protein>
    <recommendedName>
        <fullName evidence="4">Lipoprotein</fullName>
    </recommendedName>
</protein>
<evidence type="ECO:0000313" key="3">
    <source>
        <dbReference type="Proteomes" id="UP000727456"/>
    </source>
</evidence>
<dbReference type="EMBL" id="JAAOZC010000001">
    <property type="protein sequence ID" value="NIJ06685.1"/>
    <property type="molecule type" value="Genomic_DNA"/>
</dbReference>
<dbReference type="PROSITE" id="PS51257">
    <property type="entry name" value="PROKAR_LIPOPROTEIN"/>
    <property type="match status" value="1"/>
</dbReference>
<comment type="caution">
    <text evidence="2">The sequence shown here is derived from an EMBL/GenBank/DDBJ whole genome shotgun (WGS) entry which is preliminary data.</text>
</comment>
<evidence type="ECO:0000256" key="1">
    <source>
        <dbReference type="SAM" id="SignalP"/>
    </source>
</evidence>
<gene>
    <name evidence="2" type="ORF">FHS31_000267</name>
</gene>